<comment type="caution">
    <text evidence="5">The sequence shown here is derived from an EMBL/GenBank/DDBJ whole genome shotgun (WGS) entry which is preliminary data.</text>
</comment>
<dbReference type="EMBL" id="VOSW01000044">
    <property type="protein sequence ID" value="KAE8757635.1"/>
    <property type="molecule type" value="Genomic_DNA"/>
</dbReference>
<dbReference type="GO" id="GO:0016757">
    <property type="term" value="F:glycosyltransferase activity"/>
    <property type="evidence" value="ECO:0007669"/>
    <property type="project" value="UniProtKB-KW"/>
</dbReference>
<evidence type="ECO:0000256" key="1">
    <source>
        <dbReference type="ARBA" id="ARBA00006739"/>
    </source>
</evidence>
<evidence type="ECO:0000256" key="2">
    <source>
        <dbReference type="ARBA" id="ARBA00022676"/>
    </source>
</evidence>
<dbReference type="AlphaFoldDB" id="A0A6N6WAE6"/>
<evidence type="ECO:0000313" key="6">
    <source>
        <dbReference type="Proteomes" id="UP000463700"/>
    </source>
</evidence>
<dbReference type="OrthoDB" id="9802649at2"/>
<dbReference type="PANTHER" id="PTHR43685">
    <property type="entry name" value="GLYCOSYLTRANSFERASE"/>
    <property type="match status" value="1"/>
</dbReference>
<dbReference type="SUPFAM" id="SSF53448">
    <property type="entry name" value="Nucleotide-diphospho-sugar transferases"/>
    <property type="match status" value="1"/>
</dbReference>
<dbReference type="PANTHER" id="PTHR43685:SF5">
    <property type="entry name" value="GLYCOSYLTRANSFERASE EPSE-RELATED"/>
    <property type="match status" value="1"/>
</dbReference>
<dbReference type="InterPro" id="IPR029044">
    <property type="entry name" value="Nucleotide-diphossugar_trans"/>
</dbReference>
<dbReference type="InterPro" id="IPR001173">
    <property type="entry name" value="Glyco_trans_2-like"/>
</dbReference>
<gene>
    <name evidence="5" type="ORF">FSO04_23055</name>
</gene>
<comment type="similarity">
    <text evidence="1">Belongs to the glycosyltransferase 2 family.</text>
</comment>
<dbReference type="RefSeq" id="WP_154562794.1">
    <property type="nucleotide sequence ID" value="NZ_VOSW01000044.1"/>
</dbReference>
<organism evidence="5 6">
    <name type="scientific">Paraburkholderia madseniana</name>
    <dbReference type="NCBI Taxonomy" id="2599607"/>
    <lineage>
        <taxon>Bacteria</taxon>
        <taxon>Pseudomonadati</taxon>
        <taxon>Pseudomonadota</taxon>
        <taxon>Betaproteobacteria</taxon>
        <taxon>Burkholderiales</taxon>
        <taxon>Burkholderiaceae</taxon>
        <taxon>Paraburkholderia</taxon>
    </lineage>
</organism>
<proteinExistence type="inferred from homology"/>
<dbReference type="Gene3D" id="3.90.550.10">
    <property type="entry name" value="Spore Coat Polysaccharide Biosynthesis Protein SpsA, Chain A"/>
    <property type="match status" value="1"/>
</dbReference>
<evidence type="ECO:0000259" key="4">
    <source>
        <dbReference type="Pfam" id="PF00535"/>
    </source>
</evidence>
<feature type="domain" description="Glycosyltransferase 2-like" evidence="4">
    <location>
        <begin position="6"/>
        <end position="159"/>
    </location>
</feature>
<reference evidence="5 6" key="1">
    <citation type="journal article" date="2020" name="Int. J. Syst. Evol. Microbiol.">
        <title>Paraburkholderia madseniana sp. nov., a phenolic acid-degrading bacterium isolated from acidic forest soil.</title>
        <authorList>
            <person name="Wilhelm R.C."/>
            <person name="Murphy S.J.L."/>
            <person name="Feriancek N.M."/>
            <person name="Karasz D.C."/>
            <person name="DeRito C.M."/>
            <person name="Newman J.D."/>
            <person name="Buckley D.H."/>
        </authorList>
    </citation>
    <scope>NUCLEOTIDE SEQUENCE [LARGE SCALE GENOMIC DNA]</scope>
    <source>
        <strain evidence="5 6">RP11</strain>
    </source>
</reference>
<dbReference type="Pfam" id="PF00535">
    <property type="entry name" value="Glycos_transf_2"/>
    <property type="match status" value="1"/>
</dbReference>
<accession>A0A6N6WAE6</accession>
<keyword evidence="2" id="KW-0328">Glycosyltransferase</keyword>
<protein>
    <submittedName>
        <fullName evidence="5">Glycosyltransferase</fullName>
    </submittedName>
</protein>
<evidence type="ECO:0000256" key="3">
    <source>
        <dbReference type="ARBA" id="ARBA00022679"/>
    </source>
</evidence>
<dbReference type="InterPro" id="IPR050834">
    <property type="entry name" value="Glycosyltransf_2"/>
</dbReference>
<evidence type="ECO:0000313" key="5">
    <source>
        <dbReference type="EMBL" id="KAE8757635.1"/>
    </source>
</evidence>
<dbReference type="Proteomes" id="UP000463700">
    <property type="component" value="Unassembled WGS sequence"/>
</dbReference>
<name>A0A6N6WAE6_9BURK</name>
<sequence>MNKCAVLIPHYNDPTGLNESLQSITPDERLCVFVVDDGSNIKPNEMKARDVYNGELKFIYLPSNQGIDHALNAGLDRIGESYAFIARLDCGDTCAKDRFSKQIEYLETHPFVMLVGSAVTFVTEEGEISFTLRLPTTSDLIRRAMFSNCAFIHPTVMWRSSVMSEIGFYPTTYPAAEDYALFWKFVERYRTANLPEVLVFSKLSPNGISARRRAVQLRSRLRLQREHLTLNAASLLGVAKTLTLMLIPRDILTTIKRFRLGKDVLNDVA</sequence>
<keyword evidence="3 5" id="KW-0808">Transferase</keyword>